<reference evidence="3" key="1">
    <citation type="journal article" date="2020" name="mSystems">
        <title>Genome- and Community-Level Interaction Insights into Carbon Utilization and Element Cycling Functions of Hydrothermarchaeota in Hydrothermal Sediment.</title>
        <authorList>
            <person name="Zhou Z."/>
            <person name="Liu Y."/>
            <person name="Xu W."/>
            <person name="Pan J."/>
            <person name="Luo Z.H."/>
            <person name="Li M."/>
        </authorList>
    </citation>
    <scope>NUCLEOTIDE SEQUENCE [LARGE SCALE GENOMIC DNA]</scope>
    <source>
        <strain evidence="3">SpSt-27</strain>
    </source>
</reference>
<accession>A0A7J2TCB9</accession>
<evidence type="ECO:0000259" key="2">
    <source>
        <dbReference type="Pfam" id="PF26607"/>
    </source>
</evidence>
<dbReference type="EMBL" id="DSLL01000047">
    <property type="protein sequence ID" value="HEH31497.1"/>
    <property type="molecule type" value="Genomic_DNA"/>
</dbReference>
<feature type="transmembrane region" description="Helical" evidence="1">
    <location>
        <begin position="21"/>
        <end position="47"/>
    </location>
</feature>
<sequence>MCKKILSLMRFINRKMHKKSSLILLILILVLIAVLVIPILSLILPMISRRQQETMQRVESVAVAPLYMFITSLGNDIMYKKFDGLNWSPWKSLGGMAADGPSATYHNGKIYVAVRSPDNGIWYGYIDVASDTFSGWIRLQGLTPSRPTIVATHNGVFMLVRGLANDVLVYPLTWENATWVKLGTGVTSDTPVATAIGSKIFIVVRGLDDASLWYGVLDTDTWTFSGWFKLDGATTTTPALCVDKSSRALYIAIKGLDDMVYINMYTESLGWHGWIPTRGLTDQGPAIQVVRSWLVVAVKGLGRDIWLGVKGLDGVWRWTSIDGLTDFQPTLVSTE</sequence>
<name>A0A7J2TCB9_9CREN</name>
<dbReference type="Pfam" id="PF26607">
    <property type="entry name" value="DUF8189"/>
    <property type="match status" value="1"/>
</dbReference>
<keyword evidence="1" id="KW-0472">Membrane</keyword>
<keyword evidence="1" id="KW-0812">Transmembrane</keyword>
<feature type="domain" description="PLL-like beta propeller" evidence="2">
    <location>
        <begin position="84"/>
        <end position="329"/>
    </location>
</feature>
<comment type="caution">
    <text evidence="3">The sequence shown here is derived from an EMBL/GenBank/DDBJ whole genome shotgun (WGS) entry which is preliminary data.</text>
</comment>
<dbReference type="InterPro" id="IPR058502">
    <property type="entry name" value="PLL-like_beta-prop"/>
</dbReference>
<organism evidence="3">
    <name type="scientific">Ignisphaera aggregans</name>
    <dbReference type="NCBI Taxonomy" id="334771"/>
    <lineage>
        <taxon>Archaea</taxon>
        <taxon>Thermoproteota</taxon>
        <taxon>Thermoprotei</taxon>
        <taxon>Desulfurococcales</taxon>
        <taxon>Desulfurococcaceae</taxon>
        <taxon>Ignisphaera</taxon>
    </lineage>
</organism>
<keyword evidence="1" id="KW-1133">Transmembrane helix</keyword>
<dbReference type="AlphaFoldDB" id="A0A7J2TCB9"/>
<evidence type="ECO:0000256" key="1">
    <source>
        <dbReference type="SAM" id="Phobius"/>
    </source>
</evidence>
<proteinExistence type="predicted"/>
<protein>
    <recommendedName>
        <fullName evidence="2">PLL-like beta propeller domain-containing protein</fullName>
    </recommendedName>
</protein>
<dbReference type="SUPFAM" id="SSF89372">
    <property type="entry name" value="Fucose-specific lectin"/>
    <property type="match status" value="1"/>
</dbReference>
<gene>
    <name evidence="3" type="ORF">ENP99_05265</name>
</gene>
<evidence type="ECO:0000313" key="3">
    <source>
        <dbReference type="EMBL" id="HEH31497.1"/>
    </source>
</evidence>